<organism evidence="2 3">
    <name type="scientific">Amycolatopsis magusensis</name>
    <dbReference type="NCBI Taxonomy" id="882444"/>
    <lineage>
        <taxon>Bacteria</taxon>
        <taxon>Bacillati</taxon>
        <taxon>Actinomycetota</taxon>
        <taxon>Actinomycetes</taxon>
        <taxon>Pseudonocardiales</taxon>
        <taxon>Pseudonocardiaceae</taxon>
        <taxon>Amycolatopsis</taxon>
    </lineage>
</organism>
<dbReference type="EMBL" id="JAGGMS010000001">
    <property type="protein sequence ID" value="MBP2182963.1"/>
    <property type="molecule type" value="Genomic_DNA"/>
</dbReference>
<comment type="caution">
    <text evidence="2">The sequence shown here is derived from an EMBL/GenBank/DDBJ whole genome shotgun (WGS) entry which is preliminary data.</text>
</comment>
<dbReference type="InterPro" id="IPR052171">
    <property type="entry name" value="NHEJ_LigD"/>
</dbReference>
<gene>
    <name evidence="2" type="ORF">JOM49_004489</name>
</gene>
<dbReference type="Pfam" id="PF21686">
    <property type="entry name" value="LigD_Prim-Pol"/>
    <property type="match status" value="1"/>
</dbReference>
<dbReference type="Gene3D" id="3.90.920.10">
    <property type="entry name" value="DNA primase, PRIM domain"/>
    <property type="match status" value="1"/>
</dbReference>
<feature type="domain" description="DNA ligase D polymerase" evidence="1">
    <location>
        <begin position="1"/>
        <end position="237"/>
    </location>
</feature>
<proteinExistence type="predicted"/>
<dbReference type="PANTHER" id="PTHR42705">
    <property type="entry name" value="BIFUNCTIONAL NON-HOMOLOGOUS END JOINING PROTEIN LIGD"/>
    <property type="match status" value="1"/>
</dbReference>
<accession>A0ABS4PVU1</accession>
<dbReference type="Proteomes" id="UP000741013">
    <property type="component" value="Unassembled WGS sequence"/>
</dbReference>
<protein>
    <submittedName>
        <fullName evidence="2">DNA ligase D-like protein (Predicted polymerase)</fullName>
    </submittedName>
</protein>
<dbReference type="PANTHER" id="PTHR42705:SF2">
    <property type="entry name" value="BIFUNCTIONAL NON-HOMOLOGOUS END JOINING PROTEIN LIGD"/>
    <property type="match status" value="1"/>
</dbReference>
<evidence type="ECO:0000313" key="2">
    <source>
        <dbReference type="EMBL" id="MBP2182963.1"/>
    </source>
</evidence>
<dbReference type="RefSeq" id="WP_245369420.1">
    <property type="nucleotide sequence ID" value="NZ_JAGGMS010000001.1"/>
</dbReference>
<keyword evidence="3" id="KW-1185">Reference proteome</keyword>
<evidence type="ECO:0000313" key="3">
    <source>
        <dbReference type="Proteomes" id="UP000741013"/>
    </source>
</evidence>
<sequence length="250" mass="27074">MTFVRFPYGVGGQQFFEKNVAQGAPPWLTTVTLASRSSRGGDTIDYVLLDELAALVWAANMAALDLHIPQWRIGPGSARRPPDRLVFDLDPGEGATVVDCARGAERLHDVLVADGLTPVAKTSGAKGLQVYRGIRTRTPERPSAYAKALAQRFAAETPDLVTANMAKALRPGKVFIDWSQSNPAKTTVAPYSLRGRDRPTVSTPITWNEVRACRQPEQLTSTADPVLDRIDELGDLFAAVDSNRAPLPAP</sequence>
<dbReference type="InterPro" id="IPR014145">
    <property type="entry name" value="LigD_pol_dom"/>
</dbReference>
<evidence type="ECO:0000259" key="1">
    <source>
        <dbReference type="Pfam" id="PF21686"/>
    </source>
</evidence>
<reference evidence="2 3" key="1">
    <citation type="submission" date="2021-03" db="EMBL/GenBank/DDBJ databases">
        <title>Sequencing the genomes of 1000 actinobacteria strains.</title>
        <authorList>
            <person name="Klenk H.-P."/>
        </authorList>
    </citation>
    <scope>NUCLEOTIDE SEQUENCE [LARGE SCALE GENOMIC DNA]</scope>
    <source>
        <strain evidence="2 3">DSM 45510</strain>
    </source>
</reference>
<name>A0ABS4PVU1_9PSEU</name>